<dbReference type="PANTHER" id="PTHR42663:SF6">
    <property type="entry name" value="HYDROLASE C777.06C-RELATED"/>
    <property type="match status" value="1"/>
</dbReference>
<accession>A0A0L6ULD5</accession>
<name>A0A0L6ULD5_9BASI</name>
<evidence type="ECO:0008006" key="4">
    <source>
        <dbReference type="Google" id="ProtNLM"/>
    </source>
</evidence>
<evidence type="ECO:0000313" key="3">
    <source>
        <dbReference type="Proteomes" id="UP000037035"/>
    </source>
</evidence>
<evidence type="ECO:0000256" key="1">
    <source>
        <dbReference type="SAM" id="MobiDB-lite"/>
    </source>
</evidence>
<comment type="caution">
    <text evidence="2">The sequence shown here is derived from an EMBL/GenBank/DDBJ whole genome shotgun (WGS) entry which is preliminary data.</text>
</comment>
<dbReference type="EMBL" id="LAVV01010741">
    <property type="protein sequence ID" value="KNZ48645.1"/>
    <property type="molecule type" value="Genomic_DNA"/>
</dbReference>
<dbReference type="SUPFAM" id="SSF56281">
    <property type="entry name" value="Metallo-hydrolase/oxidoreductase"/>
    <property type="match status" value="1"/>
</dbReference>
<dbReference type="STRING" id="27349.A0A0L6ULD5"/>
<proteinExistence type="predicted"/>
<protein>
    <recommendedName>
        <fullName evidence="4">Metallo-beta-lactamase domain-containing protein</fullName>
    </recommendedName>
</protein>
<dbReference type="AlphaFoldDB" id="A0A0L6ULD5"/>
<feature type="region of interest" description="Disordered" evidence="1">
    <location>
        <begin position="88"/>
        <end position="108"/>
    </location>
</feature>
<dbReference type="VEuPathDB" id="FungiDB:VP01_551g11"/>
<keyword evidence="3" id="KW-1185">Reference proteome</keyword>
<dbReference type="PANTHER" id="PTHR42663">
    <property type="entry name" value="HYDROLASE C777.06C-RELATED-RELATED"/>
    <property type="match status" value="1"/>
</dbReference>
<evidence type="ECO:0000313" key="2">
    <source>
        <dbReference type="EMBL" id="KNZ48645.1"/>
    </source>
</evidence>
<dbReference type="Proteomes" id="UP000037035">
    <property type="component" value="Unassembled WGS sequence"/>
</dbReference>
<dbReference type="OrthoDB" id="341300at2759"/>
<feature type="compositionally biased region" description="Polar residues" evidence="1">
    <location>
        <begin position="88"/>
        <end position="97"/>
    </location>
</feature>
<sequence>MVDSQARTGGGDVPQFTWNILRDGEGFNLFGIEILPLAVHHGKFFEANRADRPYLCTSYLIDDSVYYVSDVSAIPSETLTQLEQRLTVQKPTPSTSEGAGGHHQQRSREEGKIGLEVLIIDTLRLLPHASHFGIAQAIHIARRLRPVRTYLVGFTHRVSHDCWTYCCQAISEGRRSSAFDPSPCTHVYPPQGAHPPASHILTSSSPG</sequence>
<organism evidence="2 3">
    <name type="scientific">Puccinia sorghi</name>
    <dbReference type="NCBI Taxonomy" id="27349"/>
    <lineage>
        <taxon>Eukaryota</taxon>
        <taxon>Fungi</taxon>
        <taxon>Dikarya</taxon>
        <taxon>Basidiomycota</taxon>
        <taxon>Pucciniomycotina</taxon>
        <taxon>Pucciniomycetes</taxon>
        <taxon>Pucciniales</taxon>
        <taxon>Pucciniaceae</taxon>
        <taxon>Puccinia</taxon>
    </lineage>
</organism>
<gene>
    <name evidence="2" type="ORF">VP01_551g11</name>
</gene>
<reference evidence="2 3" key="1">
    <citation type="submission" date="2015-08" db="EMBL/GenBank/DDBJ databases">
        <title>Next Generation Sequencing and Analysis of the Genome of Puccinia sorghi L Schw, the Causal Agent of Maize Common Rust.</title>
        <authorList>
            <person name="Rochi L."/>
            <person name="Burguener G."/>
            <person name="Darino M."/>
            <person name="Turjanski A."/>
            <person name="Kreff E."/>
            <person name="Dieguez M.J."/>
            <person name="Sacco F."/>
        </authorList>
    </citation>
    <scope>NUCLEOTIDE SEQUENCE [LARGE SCALE GENOMIC DNA]</scope>
    <source>
        <strain evidence="2 3">RO10H11247</strain>
    </source>
</reference>
<dbReference type="Gene3D" id="3.60.15.10">
    <property type="entry name" value="Ribonuclease Z/Hydroxyacylglutathione hydrolase-like"/>
    <property type="match status" value="1"/>
</dbReference>
<dbReference type="InterPro" id="IPR036866">
    <property type="entry name" value="RibonucZ/Hydroxyglut_hydro"/>
</dbReference>